<accession>A0A370GIF5</accession>
<feature type="compositionally biased region" description="Low complexity" evidence="1">
    <location>
        <begin position="139"/>
        <end position="150"/>
    </location>
</feature>
<reference evidence="2 3" key="1">
    <citation type="submission" date="2018-07" db="EMBL/GenBank/DDBJ databases">
        <title>Genomic Encyclopedia of Type Strains, Phase IV (KMG-IV): sequencing the most valuable type-strain genomes for metagenomic binning, comparative biology and taxonomic classification.</title>
        <authorList>
            <person name="Goeker M."/>
        </authorList>
    </citation>
    <scope>NUCLEOTIDE SEQUENCE [LARGE SCALE GENOMIC DNA]</scope>
    <source>
        <strain evidence="2 3">DSM 16500</strain>
    </source>
</reference>
<feature type="compositionally biased region" description="Basic and acidic residues" evidence="1">
    <location>
        <begin position="46"/>
        <end position="138"/>
    </location>
</feature>
<evidence type="ECO:0000313" key="3">
    <source>
        <dbReference type="Proteomes" id="UP000254720"/>
    </source>
</evidence>
<gene>
    <name evidence="2" type="ORF">C8D86_11836</name>
</gene>
<sequence>MNKPNQALTKTCNSCGLQKPLSAFLQLAGVQGATYGNICSACRKTQMDKTTPKEADERTRRETGGSKIRASERLAIEVDKKQQRQRQETLDQNEMEKDEKQLADRTQKIETRTRDEKKHRESYLEKRSFLDSSTKPRTEAQQQVVGGEQQAAKERQIDLTGPFRDTEITGKIKYEQSSIFHEFKKRVLGNAAPLVRATEGAKKQQTKDEKPGEKKEESLTDYVKRSFGPGSRSR</sequence>
<name>A0A370GIF5_9COXI</name>
<dbReference type="OrthoDB" id="9802901at2"/>
<evidence type="ECO:0000313" key="2">
    <source>
        <dbReference type="EMBL" id="RDI41713.1"/>
    </source>
</evidence>
<feature type="compositionally biased region" description="Basic and acidic residues" evidence="1">
    <location>
        <begin position="199"/>
        <end position="224"/>
    </location>
</feature>
<dbReference type="AlphaFoldDB" id="A0A370GIF5"/>
<evidence type="ECO:0000256" key="1">
    <source>
        <dbReference type="SAM" id="MobiDB-lite"/>
    </source>
</evidence>
<organism evidence="2 3">
    <name type="scientific">Aquicella lusitana</name>
    <dbReference type="NCBI Taxonomy" id="254246"/>
    <lineage>
        <taxon>Bacteria</taxon>
        <taxon>Pseudomonadati</taxon>
        <taxon>Pseudomonadota</taxon>
        <taxon>Gammaproteobacteria</taxon>
        <taxon>Legionellales</taxon>
        <taxon>Coxiellaceae</taxon>
        <taxon>Aquicella</taxon>
    </lineage>
</organism>
<feature type="region of interest" description="Disordered" evidence="1">
    <location>
        <begin position="190"/>
        <end position="234"/>
    </location>
</feature>
<keyword evidence="3" id="KW-1185">Reference proteome</keyword>
<comment type="caution">
    <text evidence="2">The sequence shown here is derived from an EMBL/GenBank/DDBJ whole genome shotgun (WGS) entry which is preliminary data.</text>
</comment>
<feature type="region of interest" description="Disordered" evidence="1">
    <location>
        <begin position="46"/>
        <end position="162"/>
    </location>
</feature>
<dbReference type="Proteomes" id="UP000254720">
    <property type="component" value="Unassembled WGS sequence"/>
</dbReference>
<proteinExistence type="predicted"/>
<dbReference type="EMBL" id="QQAX01000018">
    <property type="protein sequence ID" value="RDI41713.1"/>
    <property type="molecule type" value="Genomic_DNA"/>
</dbReference>
<dbReference type="RefSeq" id="WP_114834882.1">
    <property type="nucleotide sequence ID" value="NZ_LR699114.1"/>
</dbReference>
<protein>
    <submittedName>
        <fullName evidence="2">Uncharacterized protein</fullName>
    </submittedName>
</protein>